<dbReference type="Pfam" id="PF09981">
    <property type="entry name" value="DUF2218"/>
    <property type="match status" value="1"/>
</dbReference>
<dbReference type="PROSITE" id="PS51384">
    <property type="entry name" value="FAD_FR"/>
    <property type="match status" value="1"/>
</dbReference>
<dbReference type="PANTHER" id="PTHR30157:SF0">
    <property type="entry name" value="NADPH-DEPENDENT FERRIC-CHELATE REDUCTASE"/>
    <property type="match status" value="1"/>
</dbReference>
<feature type="domain" description="FAD-binding FR-type" evidence="2">
    <location>
        <begin position="110"/>
        <end position="235"/>
    </location>
</feature>
<dbReference type="GO" id="GO:0016491">
    <property type="term" value="F:oxidoreductase activity"/>
    <property type="evidence" value="ECO:0007669"/>
    <property type="project" value="InterPro"/>
</dbReference>
<dbReference type="Gene3D" id="3.30.310.50">
    <property type="entry name" value="Alpha-D-phosphohexomutase, C-terminal domain"/>
    <property type="match status" value="1"/>
</dbReference>
<dbReference type="InterPro" id="IPR039261">
    <property type="entry name" value="FNR_nucleotide-bd"/>
</dbReference>
<dbReference type="InterPro" id="IPR007037">
    <property type="entry name" value="SIP_rossman_dom"/>
</dbReference>
<accession>A0A2T5VBE4</accession>
<evidence type="ECO:0000256" key="1">
    <source>
        <dbReference type="ARBA" id="ARBA00035644"/>
    </source>
</evidence>
<dbReference type="InterPro" id="IPR014543">
    <property type="entry name" value="UCP028291"/>
</dbReference>
<dbReference type="OrthoDB" id="9814826at2"/>
<dbReference type="Gene3D" id="2.40.30.10">
    <property type="entry name" value="Translation factors"/>
    <property type="match status" value="1"/>
</dbReference>
<dbReference type="SUPFAM" id="SSF63380">
    <property type="entry name" value="Riboflavin synthase domain-like"/>
    <property type="match status" value="1"/>
</dbReference>
<evidence type="ECO:0000259" key="2">
    <source>
        <dbReference type="PROSITE" id="PS51384"/>
    </source>
</evidence>
<dbReference type="Gene3D" id="3.40.50.80">
    <property type="entry name" value="Nucleotide-binding domain of ferredoxin-NADP reductase (FNR) module"/>
    <property type="match status" value="1"/>
</dbReference>
<dbReference type="CDD" id="cd06193">
    <property type="entry name" value="siderophore_interacting"/>
    <property type="match status" value="1"/>
</dbReference>
<comment type="caution">
    <text evidence="3">The sequence shown here is derived from an EMBL/GenBank/DDBJ whole genome shotgun (WGS) entry which is preliminary data.</text>
</comment>
<dbReference type="Proteomes" id="UP000244081">
    <property type="component" value="Unassembled WGS sequence"/>
</dbReference>
<dbReference type="RefSeq" id="WP_107989882.1">
    <property type="nucleotide sequence ID" value="NZ_QAYG01000003.1"/>
</dbReference>
<dbReference type="PANTHER" id="PTHR30157">
    <property type="entry name" value="FERRIC REDUCTASE, NADPH-DEPENDENT"/>
    <property type="match status" value="1"/>
</dbReference>
<dbReference type="InterPro" id="IPR013113">
    <property type="entry name" value="SIP_FAD-bd"/>
</dbReference>
<dbReference type="Pfam" id="PF08021">
    <property type="entry name" value="FAD_binding_9"/>
    <property type="match status" value="1"/>
</dbReference>
<organism evidence="3 4">
    <name type="scientific">Breoghania corrubedonensis</name>
    <dbReference type="NCBI Taxonomy" id="665038"/>
    <lineage>
        <taxon>Bacteria</taxon>
        <taxon>Pseudomonadati</taxon>
        <taxon>Pseudomonadota</taxon>
        <taxon>Alphaproteobacteria</taxon>
        <taxon>Hyphomicrobiales</taxon>
        <taxon>Stappiaceae</taxon>
        <taxon>Breoghania</taxon>
    </lineage>
</organism>
<dbReference type="InterPro" id="IPR039374">
    <property type="entry name" value="SIP_fam"/>
</dbReference>
<sequence length="368" mass="40379">MAQSAGTGQFAARARIEVSQPAVLLGRLADHFTEHGEVTRGERAARFAFHFGTAELAVDGRHLDISALASDASGIAFVKVALAEHIFELSEPERPEIHWTGDCAAGSPVPYLRRMKVERVELVTSRMRRVRLSGEDLERFSRKGMHIRLLFPPEPGGEYGWPVMGEDGRPAWPEGLPKPIARVYTIRRIDVEAGWLDVDMVLHEGDGFPGAGFAMSAKPGDEIGITGPGGGTYGQARRYLIAGDETALPAIARILEELPENATVTAVIEIPDAAEEQELASKADVELTWVHRNGVAAGSSDLLEQAVKAVDWPTNAPDSFVWVGCEHATFRKLRAYFRKEKQMPRENHMIVAYWRRGQAGEHAGGKED</sequence>
<proteinExistence type="inferred from homology"/>
<reference evidence="3 4" key="1">
    <citation type="submission" date="2018-04" db="EMBL/GenBank/DDBJ databases">
        <title>Genomic Encyclopedia of Archaeal and Bacterial Type Strains, Phase II (KMG-II): from individual species to whole genera.</title>
        <authorList>
            <person name="Goeker M."/>
        </authorList>
    </citation>
    <scope>NUCLEOTIDE SEQUENCE [LARGE SCALE GENOMIC DNA]</scope>
    <source>
        <strain evidence="3 4">DSM 23382</strain>
    </source>
</reference>
<comment type="similarity">
    <text evidence="1">Belongs to the SIP oxidoreductase family.</text>
</comment>
<gene>
    <name evidence="3" type="ORF">C8N35_103260</name>
</gene>
<protein>
    <submittedName>
        <fullName evidence="3">NADPH-dependent ferric siderophore reductase</fullName>
    </submittedName>
</protein>
<dbReference type="AlphaFoldDB" id="A0A2T5VBE4"/>
<dbReference type="InterPro" id="IPR017938">
    <property type="entry name" value="Riboflavin_synthase-like_b-brl"/>
</dbReference>
<dbReference type="Pfam" id="PF04954">
    <property type="entry name" value="SIP"/>
    <property type="match status" value="1"/>
</dbReference>
<evidence type="ECO:0000313" key="4">
    <source>
        <dbReference type="Proteomes" id="UP000244081"/>
    </source>
</evidence>
<dbReference type="EMBL" id="QAYG01000003">
    <property type="protein sequence ID" value="PTW61078.1"/>
    <property type="molecule type" value="Genomic_DNA"/>
</dbReference>
<evidence type="ECO:0000313" key="3">
    <source>
        <dbReference type="EMBL" id="PTW61078.1"/>
    </source>
</evidence>
<name>A0A2T5VBE4_9HYPH</name>
<dbReference type="InterPro" id="IPR017927">
    <property type="entry name" value="FAD-bd_FR_type"/>
</dbReference>
<keyword evidence="4" id="KW-1185">Reference proteome</keyword>